<dbReference type="Proteomes" id="UP000010433">
    <property type="component" value="Unassembled WGS sequence"/>
</dbReference>
<dbReference type="EMBL" id="AMEP01000107">
    <property type="protein sequence ID" value="EKX98906.1"/>
    <property type="molecule type" value="Genomic_DNA"/>
</dbReference>
<dbReference type="HOGENOM" id="CLU_1453216_0_0_10"/>
<proteinExistence type="predicted"/>
<keyword evidence="1" id="KW-0732">Signal</keyword>
<feature type="chain" id="PRO_5003954072" description="Lipoprotein" evidence="1">
    <location>
        <begin position="24"/>
        <end position="205"/>
    </location>
</feature>
<name>L1N6U1_9BACT</name>
<evidence type="ECO:0000256" key="1">
    <source>
        <dbReference type="SAM" id="SignalP"/>
    </source>
</evidence>
<organism evidence="2 3">
    <name type="scientific">Hoylesella saccharolytica F0055</name>
    <dbReference type="NCBI Taxonomy" id="1127699"/>
    <lineage>
        <taxon>Bacteria</taxon>
        <taxon>Pseudomonadati</taxon>
        <taxon>Bacteroidota</taxon>
        <taxon>Bacteroidia</taxon>
        <taxon>Bacteroidales</taxon>
        <taxon>Prevotellaceae</taxon>
        <taxon>Hoylesella</taxon>
    </lineage>
</organism>
<evidence type="ECO:0008006" key="4">
    <source>
        <dbReference type="Google" id="ProtNLM"/>
    </source>
</evidence>
<dbReference type="PATRIC" id="fig|1127699.3.peg.1711"/>
<sequence>MRKNKLKKMLVPALLLLALTAVTSCRDDKFDENEERFTHSHEGIPESKYLTTITEGYLHKNIARQGWEVRDVYVINPRTGYMSPLTHPEAALYKDHNLYISDDSIYVFSRKDNKRVYTGKPYKYLQERNLIQSDALPYLQLDAIQNIDNLNAYGGFVSWWTRQKLTTVEYLFTNSEGKKVYGVVRYVSLMKEELDQMWYYSTKED</sequence>
<comment type="caution">
    <text evidence="2">The sequence shown here is derived from an EMBL/GenBank/DDBJ whole genome shotgun (WGS) entry which is preliminary data.</text>
</comment>
<gene>
    <name evidence="2" type="ORF">HMPREF9151_01861</name>
</gene>
<reference evidence="2 3" key="1">
    <citation type="submission" date="2012-05" db="EMBL/GenBank/DDBJ databases">
        <authorList>
            <person name="Weinstock G."/>
            <person name="Sodergren E."/>
            <person name="Lobos E.A."/>
            <person name="Fulton L."/>
            <person name="Fulton R."/>
            <person name="Courtney L."/>
            <person name="Fronick C."/>
            <person name="O'Laughlin M."/>
            <person name="Godfrey J."/>
            <person name="Wilson R.M."/>
            <person name="Miner T."/>
            <person name="Farmer C."/>
            <person name="Delehaunty K."/>
            <person name="Cordes M."/>
            <person name="Minx P."/>
            <person name="Tomlinson C."/>
            <person name="Chen J."/>
            <person name="Wollam A."/>
            <person name="Pepin K.H."/>
            <person name="Bhonagiri V."/>
            <person name="Zhang X."/>
            <person name="Suruliraj S."/>
            <person name="Warren W."/>
            <person name="Mitreva M."/>
            <person name="Mardis E.R."/>
            <person name="Wilson R.K."/>
        </authorList>
    </citation>
    <scope>NUCLEOTIDE SEQUENCE [LARGE SCALE GENOMIC DNA]</scope>
    <source>
        <strain evidence="2 3">F0055</strain>
    </source>
</reference>
<protein>
    <recommendedName>
        <fullName evidence="4">Lipoprotein</fullName>
    </recommendedName>
</protein>
<keyword evidence="3" id="KW-1185">Reference proteome</keyword>
<evidence type="ECO:0000313" key="3">
    <source>
        <dbReference type="Proteomes" id="UP000010433"/>
    </source>
</evidence>
<dbReference type="PROSITE" id="PS51257">
    <property type="entry name" value="PROKAR_LIPOPROTEIN"/>
    <property type="match status" value="1"/>
</dbReference>
<accession>L1N6U1</accession>
<dbReference type="AlphaFoldDB" id="L1N6U1"/>
<evidence type="ECO:0000313" key="2">
    <source>
        <dbReference type="EMBL" id="EKX98906.1"/>
    </source>
</evidence>
<feature type="signal peptide" evidence="1">
    <location>
        <begin position="1"/>
        <end position="23"/>
    </location>
</feature>
<dbReference type="RefSeq" id="WP_009163168.1">
    <property type="nucleotide sequence ID" value="NZ_KB291007.1"/>
</dbReference>
<dbReference type="STRING" id="1127699.HMPREF9151_01861"/>